<keyword evidence="6" id="KW-0539">Nucleus</keyword>
<feature type="region of interest" description="Disordered" evidence="9">
    <location>
        <begin position="233"/>
        <end position="262"/>
    </location>
</feature>
<dbReference type="PANTHER" id="PTHR47343:SF1">
    <property type="entry name" value="TRANSCRIPTIONAL ACTIVATOR SPT7"/>
    <property type="match status" value="1"/>
</dbReference>
<feature type="region of interest" description="Disordered" evidence="9">
    <location>
        <begin position="432"/>
        <end position="541"/>
    </location>
</feature>
<evidence type="ECO:0000256" key="2">
    <source>
        <dbReference type="ARBA" id="ARBA00022553"/>
    </source>
</evidence>
<dbReference type="GO" id="GO:0046982">
    <property type="term" value="F:protein heterodimerization activity"/>
    <property type="evidence" value="ECO:0007669"/>
    <property type="project" value="InterPro"/>
</dbReference>
<dbReference type="PANTHER" id="PTHR47343">
    <property type="entry name" value="TRANSCRIPTIONAL ACTIVATOR SPT7"/>
    <property type="match status" value="1"/>
</dbReference>
<comment type="caution">
    <text evidence="11">The sequence shown here is derived from an EMBL/GenBank/DDBJ whole genome shotgun (WGS) entry which is preliminary data.</text>
</comment>
<evidence type="ECO:0000256" key="4">
    <source>
        <dbReference type="ARBA" id="ARBA00023117"/>
    </source>
</evidence>
<evidence type="ECO:0000256" key="8">
    <source>
        <dbReference type="PROSITE-ProRule" id="PRU00035"/>
    </source>
</evidence>
<dbReference type="FunFam" id="1.20.920.10:FF:000032">
    <property type="entry name" value="Transcriptional activator spt7"/>
    <property type="match status" value="1"/>
</dbReference>
<dbReference type="InterPro" id="IPR001487">
    <property type="entry name" value="Bromodomain"/>
</dbReference>
<dbReference type="GO" id="GO:0006325">
    <property type="term" value="P:chromatin organization"/>
    <property type="evidence" value="ECO:0007669"/>
    <property type="project" value="UniProtKB-ARBA"/>
</dbReference>
<accession>A0AA39GBS5</accession>
<evidence type="ECO:0000256" key="5">
    <source>
        <dbReference type="ARBA" id="ARBA00023163"/>
    </source>
</evidence>
<keyword evidence="3" id="KW-0805">Transcription regulation</keyword>
<comment type="subcellular location">
    <subcellularLocation>
        <location evidence="1">Nucleus</location>
    </subcellularLocation>
</comment>
<sequence>MSLSNGQTSWSQPTLHHTNSNRSLNHLNDGPARTMTPDDNALALVPEASLDAEEETRRALFADLYRKTEDRIALLFADDGSYNYDAIDALRRPTSTHDAILPPTTDHDPIQEPPLKKAKRVIDEDDYGDDDEDEEDDAAPPAPPAPKSQNISVAGALPSPSKSGSSPVQSLDSPSKSTSKVKASDDQQQSKKPDDAIKTLDDARIATEEAARRSFHTIFHTLENDRAAMLEQQQLEDSEKQLQAEMDHTSNGNPAGAQAANQGSLSNANLGASSLTLKHLIARIDTKRDQVRASDAELRLLMNEVRKNRSKWASEENVNQEELYEALEKVLTELKAHTEYSTPFLSRVNKREAPDYYNFIKNPMDLGTMTKKLKSLTYKSKAEFVTDLNLIWDNCLKYNQDMNHPLRRMANGMRKEAEKLIPLIPDLTIRSRAEVEAEERRKQNGGEDDGGDDSDDEPIMSSRGRKATTKGANKSRKAPNEKEDTPVIDQKPILQVNGLLKTGREGSEAVDGSNGFATPPIGGSNTPGGMNGPSGIASNADAMDIDGPTLNSLALNQAFGEAAEQAFEDEEYKIWKQTTKKDRALVAKERYLLFKDDKLNVDAPASLRTKAAMRRFLKHQREAEAHGLRSHAHGGGSSAVGPDTTQKPSETLAEGIEEEEEKVIPDYYEALSNIPDIQPNLRWVEDGDGQVINQHADFLQLVPPESFQSPSSKLVKKIDDNIRQIQETRKLASKISVIKQMQVQTQVYTNQFPKTNTESFKEMSVDSHFIADNGPVMAPETCQNALKRSIGKILYHTGFEELQPSAVDTLTGLASDYFQKLTKTFNVYREAEKKTVQAGGQIQMQPRFTPEEVILHTLEESGTDLTSLETYAEDDIDRLSSKLGGLHERTKAHLTDLLRPALQDAGQDGVGAFKDGSETFVSGDFADDLGEDFFGFKALGLDVEFGLPNMSVPLHLLQSRVRNQYQMQTQTADGEDEELLETLPPLEAVNRENIQDQIGLVKNFFLAKLHANGDQPLVEDEDLPVKQRKPRPRLGATGKIFTAQKRPPKEQIALAKKKKKMEAAAAAEGKLNGAGGQSGSTNSTPAKKKSLSMPNGAMPNPAVLALAPSMERSDSMQSQAGTSQTDKDDGVGMMSPESIAQ</sequence>
<dbReference type="InterPro" id="IPR006565">
    <property type="entry name" value="BTP"/>
</dbReference>
<evidence type="ECO:0000256" key="1">
    <source>
        <dbReference type="ARBA" id="ARBA00004123"/>
    </source>
</evidence>
<keyword evidence="4 8" id="KW-0103">Bromodomain</keyword>
<feature type="compositionally biased region" description="Basic and acidic residues" evidence="9">
    <location>
        <begin position="432"/>
        <end position="445"/>
    </location>
</feature>
<dbReference type="AlphaFoldDB" id="A0AA39GBS5"/>
<dbReference type="InterPro" id="IPR018359">
    <property type="entry name" value="Bromodomain_CS"/>
</dbReference>
<feature type="compositionally biased region" description="Basic and acidic residues" evidence="9">
    <location>
        <begin position="237"/>
        <end position="248"/>
    </location>
</feature>
<dbReference type="SMART" id="SM00297">
    <property type="entry name" value="BROMO"/>
    <property type="match status" value="1"/>
</dbReference>
<dbReference type="GO" id="GO:0005634">
    <property type="term" value="C:nucleus"/>
    <property type="evidence" value="ECO:0007669"/>
    <property type="project" value="UniProtKB-SubCell"/>
</dbReference>
<evidence type="ECO:0000259" key="10">
    <source>
        <dbReference type="PROSITE" id="PS50014"/>
    </source>
</evidence>
<dbReference type="EMBL" id="JAPDFR010000008">
    <property type="protein sequence ID" value="KAK0384397.1"/>
    <property type="molecule type" value="Genomic_DNA"/>
</dbReference>
<feature type="compositionally biased region" description="Basic and acidic residues" evidence="9">
    <location>
        <begin position="182"/>
        <end position="198"/>
    </location>
</feature>
<feature type="compositionally biased region" description="Low complexity" evidence="9">
    <location>
        <begin position="251"/>
        <end position="262"/>
    </location>
</feature>
<feature type="region of interest" description="Disordered" evidence="9">
    <location>
        <begin position="1"/>
        <end position="38"/>
    </location>
</feature>
<dbReference type="InterPro" id="IPR036427">
    <property type="entry name" value="Bromodomain-like_sf"/>
</dbReference>
<feature type="compositionally biased region" description="Acidic residues" evidence="9">
    <location>
        <begin position="123"/>
        <end position="138"/>
    </location>
</feature>
<dbReference type="CDD" id="cd22927">
    <property type="entry name" value="HFD_SPT7"/>
    <property type="match status" value="1"/>
</dbReference>
<organism evidence="11 12">
    <name type="scientific">Sarocladium strictum</name>
    <name type="common">Black bundle disease fungus</name>
    <name type="synonym">Acremonium strictum</name>
    <dbReference type="NCBI Taxonomy" id="5046"/>
    <lineage>
        <taxon>Eukaryota</taxon>
        <taxon>Fungi</taxon>
        <taxon>Dikarya</taxon>
        <taxon>Ascomycota</taxon>
        <taxon>Pezizomycotina</taxon>
        <taxon>Sordariomycetes</taxon>
        <taxon>Hypocreomycetidae</taxon>
        <taxon>Hypocreales</taxon>
        <taxon>Sarocladiaceae</taxon>
        <taxon>Sarocladium</taxon>
    </lineage>
</organism>
<dbReference type="GO" id="GO:0006357">
    <property type="term" value="P:regulation of transcription by RNA polymerase II"/>
    <property type="evidence" value="ECO:0007669"/>
    <property type="project" value="UniProtKB-ARBA"/>
</dbReference>
<feature type="compositionally biased region" description="Low complexity" evidence="9">
    <location>
        <begin position="158"/>
        <end position="170"/>
    </location>
</feature>
<feature type="compositionally biased region" description="Basic residues" evidence="9">
    <location>
        <begin position="463"/>
        <end position="477"/>
    </location>
</feature>
<evidence type="ECO:0000256" key="6">
    <source>
        <dbReference type="ARBA" id="ARBA00023242"/>
    </source>
</evidence>
<feature type="compositionally biased region" description="Polar residues" evidence="9">
    <location>
        <begin position="1115"/>
        <end position="1124"/>
    </location>
</feature>
<feature type="domain" description="Bromo" evidence="10">
    <location>
        <begin position="336"/>
        <end position="406"/>
    </location>
</feature>
<dbReference type="Gene3D" id="1.10.20.10">
    <property type="entry name" value="Histone, subunit A"/>
    <property type="match status" value="1"/>
</dbReference>
<feature type="compositionally biased region" description="Acidic residues" evidence="9">
    <location>
        <begin position="446"/>
        <end position="458"/>
    </location>
</feature>
<dbReference type="PRINTS" id="PR00503">
    <property type="entry name" value="BROMODOMAIN"/>
</dbReference>
<dbReference type="CDD" id="cd05510">
    <property type="entry name" value="Bromo_SPT7_like"/>
    <property type="match status" value="1"/>
</dbReference>
<gene>
    <name evidence="11" type="ORF">NLU13_8484</name>
</gene>
<proteinExistence type="predicted"/>
<dbReference type="InterPro" id="IPR009072">
    <property type="entry name" value="Histone-fold"/>
</dbReference>
<dbReference type="GO" id="GO:0046695">
    <property type="term" value="C:SLIK (SAGA-like) complex"/>
    <property type="evidence" value="ECO:0007669"/>
    <property type="project" value="InterPro"/>
</dbReference>
<dbReference type="Pfam" id="PF07524">
    <property type="entry name" value="Bromo_TP"/>
    <property type="match status" value="1"/>
</dbReference>
<evidence type="ECO:0000256" key="9">
    <source>
        <dbReference type="SAM" id="MobiDB-lite"/>
    </source>
</evidence>
<dbReference type="Gene3D" id="1.20.920.10">
    <property type="entry name" value="Bromodomain-like"/>
    <property type="match status" value="1"/>
</dbReference>
<reference evidence="11" key="1">
    <citation type="submission" date="2022-10" db="EMBL/GenBank/DDBJ databases">
        <title>Determination and structural analysis of whole genome sequence of Sarocladium strictum F4-1.</title>
        <authorList>
            <person name="Hu L."/>
            <person name="Jiang Y."/>
        </authorList>
    </citation>
    <scope>NUCLEOTIDE SEQUENCE</scope>
    <source>
        <strain evidence="11">F4-1</strain>
    </source>
</reference>
<evidence type="ECO:0000256" key="3">
    <source>
        <dbReference type="ARBA" id="ARBA00023015"/>
    </source>
</evidence>
<keyword evidence="5" id="KW-0804">Transcription</keyword>
<keyword evidence="2" id="KW-0597">Phosphoprotein</keyword>
<evidence type="ECO:0000256" key="7">
    <source>
        <dbReference type="ARBA" id="ARBA00093633"/>
    </source>
</evidence>
<dbReference type="FunFam" id="1.10.20.10:FF:000072">
    <property type="entry name" value="Transcriptional activator spt7"/>
    <property type="match status" value="1"/>
</dbReference>
<dbReference type="GO" id="GO:0005198">
    <property type="term" value="F:structural molecule activity"/>
    <property type="evidence" value="ECO:0007669"/>
    <property type="project" value="TreeGrafter"/>
</dbReference>
<dbReference type="PROSITE" id="PS50014">
    <property type="entry name" value="BROMODOMAIN_2"/>
    <property type="match status" value="1"/>
</dbReference>
<dbReference type="Proteomes" id="UP001175261">
    <property type="component" value="Unassembled WGS sequence"/>
</dbReference>
<feature type="compositionally biased region" description="Polar residues" evidence="9">
    <location>
        <begin position="1"/>
        <end position="26"/>
    </location>
</feature>
<feature type="region of interest" description="Disordered" evidence="9">
    <location>
        <begin position="95"/>
        <end position="198"/>
    </location>
</feature>
<dbReference type="InterPro" id="IPR037782">
    <property type="entry name" value="Spt7"/>
</dbReference>
<evidence type="ECO:0000313" key="12">
    <source>
        <dbReference type="Proteomes" id="UP001175261"/>
    </source>
</evidence>
<dbReference type="PROSITE" id="PS00633">
    <property type="entry name" value="BROMODOMAIN_1"/>
    <property type="match status" value="1"/>
</dbReference>
<keyword evidence="12" id="KW-1185">Reference proteome</keyword>
<feature type="region of interest" description="Disordered" evidence="9">
    <location>
        <begin position="624"/>
        <end position="658"/>
    </location>
</feature>
<dbReference type="Pfam" id="PF00439">
    <property type="entry name" value="Bromodomain"/>
    <property type="match status" value="1"/>
</dbReference>
<dbReference type="GO" id="GO:0000124">
    <property type="term" value="C:SAGA complex"/>
    <property type="evidence" value="ECO:0007669"/>
    <property type="project" value="InterPro"/>
</dbReference>
<feature type="region of interest" description="Disordered" evidence="9">
    <location>
        <begin position="1020"/>
        <end position="1141"/>
    </location>
</feature>
<protein>
    <recommendedName>
        <fullName evidence="7">SAGA complex subunit Spt7</fullName>
    </recommendedName>
</protein>
<dbReference type="SUPFAM" id="SSF47370">
    <property type="entry name" value="Bromodomain"/>
    <property type="match status" value="1"/>
</dbReference>
<name>A0AA39GBS5_SARSR</name>
<evidence type="ECO:0000313" key="11">
    <source>
        <dbReference type="EMBL" id="KAK0384397.1"/>
    </source>
</evidence>